<dbReference type="AlphaFoldDB" id="A0A1R0KG65"/>
<keyword evidence="2" id="KW-1185">Reference proteome</keyword>
<evidence type="ECO:0000313" key="2">
    <source>
        <dbReference type="Proteomes" id="UP000187486"/>
    </source>
</evidence>
<comment type="caution">
    <text evidence="1">The sequence shown here is derived from an EMBL/GenBank/DDBJ whole genome shotgun (WGS) entry which is preliminary data.</text>
</comment>
<organism evidence="1 2">
    <name type="scientific">Amycolatopsis coloradensis</name>
    <dbReference type="NCBI Taxonomy" id="76021"/>
    <lineage>
        <taxon>Bacteria</taxon>
        <taxon>Bacillati</taxon>
        <taxon>Actinomycetota</taxon>
        <taxon>Actinomycetes</taxon>
        <taxon>Pseudonocardiales</taxon>
        <taxon>Pseudonocardiaceae</taxon>
        <taxon>Amycolatopsis</taxon>
    </lineage>
</organism>
<proteinExistence type="predicted"/>
<reference evidence="1 2" key="1">
    <citation type="submission" date="2016-01" db="EMBL/GenBank/DDBJ databases">
        <title>Amycolatopsis coloradensis genome sequencing and assembly.</title>
        <authorList>
            <person name="Mayilraj S."/>
        </authorList>
    </citation>
    <scope>NUCLEOTIDE SEQUENCE [LARGE SCALE GENOMIC DNA]</scope>
    <source>
        <strain evidence="1 2">DSM 44225</strain>
    </source>
</reference>
<name>A0A1R0KG65_9PSEU</name>
<dbReference type="EMBL" id="MQUQ01000025">
    <property type="protein sequence ID" value="OLZ44511.1"/>
    <property type="molecule type" value="Genomic_DNA"/>
</dbReference>
<dbReference type="Proteomes" id="UP000187486">
    <property type="component" value="Unassembled WGS sequence"/>
</dbReference>
<protein>
    <submittedName>
        <fullName evidence="1">Uncharacterized protein</fullName>
    </submittedName>
</protein>
<gene>
    <name evidence="1" type="ORF">BS329_36140</name>
</gene>
<dbReference type="STRING" id="76021.BS329_36140"/>
<accession>A0A1R0KG65</accession>
<evidence type="ECO:0000313" key="1">
    <source>
        <dbReference type="EMBL" id="OLZ44511.1"/>
    </source>
</evidence>
<sequence length="114" mass="12476">MRMGFTDCDLPLAGQHWEIPPGRYDWVYLMLTGVPRTGWEETVWLHYRGGVDPEFLRPLPGEPAHAPGAVLARVGAARRDDLTALALPALADARVVAFALLESSVDVRRAEGVA</sequence>